<dbReference type="EMBL" id="BARV01039399">
    <property type="protein sequence ID" value="GAI56805.1"/>
    <property type="molecule type" value="Genomic_DNA"/>
</dbReference>
<dbReference type="AlphaFoldDB" id="X1R117"/>
<evidence type="ECO:0000313" key="2">
    <source>
        <dbReference type="EMBL" id="GAI56805.1"/>
    </source>
</evidence>
<evidence type="ECO:0000259" key="1">
    <source>
        <dbReference type="Pfam" id="PF01225"/>
    </source>
</evidence>
<dbReference type="Pfam" id="PF01225">
    <property type="entry name" value="Mur_ligase"/>
    <property type="match status" value="1"/>
</dbReference>
<name>X1R117_9ZZZZ</name>
<dbReference type="Gene3D" id="3.40.50.720">
    <property type="entry name" value="NAD(P)-binding Rossmann-like Domain"/>
    <property type="match status" value="1"/>
</dbReference>
<reference evidence="2" key="1">
    <citation type="journal article" date="2014" name="Front. Microbiol.">
        <title>High frequency of phylogenetically diverse reductive dehalogenase-homologous genes in deep subseafloor sedimentary metagenomes.</title>
        <authorList>
            <person name="Kawai M."/>
            <person name="Futagami T."/>
            <person name="Toyoda A."/>
            <person name="Takaki Y."/>
            <person name="Nishi S."/>
            <person name="Hori S."/>
            <person name="Arai W."/>
            <person name="Tsubouchi T."/>
            <person name="Morono Y."/>
            <person name="Uchiyama I."/>
            <person name="Ito T."/>
            <person name="Fujiyama A."/>
            <person name="Inagaki F."/>
            <person name="Takami H."/>
        </authorList>
    </citation>
    <scope>NUCLEOTIDE SEQUENCE</scope>
    <source>
        <strain evidence="2">Expedition CK06-06</strain>
    </source>
</reference>
<protein>
    <recommendedName>
        <fullName evidence="1">Mur ligase N-terminal catalytic domain-containing protein</fullName>
    </recommendedName>
</protein>
<proteinExistence type="predicted"/>
<dbReference type="GO" id="GO:0016881">
    <property type="term" value="F:acid-amino acid ligase activity"/>
    <property type="evidence" value="ECO:0007669"/>
    <property type="project" value="InterPro"/>
</dbReference>
<dbReference type="PANTHER" id="PTHR43445:SF3">
    <property type="entry name" value="UDP-N-ACETYLMURAMATE--L-ALANINE LIGASE"/>
    <property type="match status" value="1"/>
</dbReference>
<dbReference type="SUPFAM" id="SSF51984">
    <property type="entry name" value="MurCD N-terminal domain"/>
    <property type="match status" value="1"/>
</dbReference>
<dbReference type="InterPro" id="IPR050061">
    <property type="entry name" value="MurCDEF_pg_biosynth"/>
</dbReference>
<feature type="domain" description="Mur ligase N-terminal catalytic" evidence="1">
    <location>
        <begin position="1"/>
        <end position="89"/>
    </location>
</feature>
<sequence length="90" mass="9733">MSGLAQLLIKNSGVVTGSDQTQSAITDKLCQIGADIRIGHKADNLDPQTDTVVVSAAIKEDNPELKQARKRGIKIYKYAQMLGILCNGYE</sequence>
<feature type="non-terminal residue" evidence="2">
    <location>
        <position position="90"/>
    </location>
</feature>
<comment type="caution">
    <text evidence="2">The sequence shown here is derived from an EMBL/GenBank/DDBJ whole genome shotgun (WGS) entry which is preliminary data.</text>
</comment>
<gene>
    <name evidence="2" type="ORF">S06H3_60404</name>
</gene>
<accession>X1R117</accession>
<dbReference type="PANTHER" id="PTHR43445">
    <property type="entry name" value="UDP-N-ACETYLMURAMATE--L-ALANINE LIGASE-RELATED"/>
    <property type="match status" value="1"/>
</dbReference>
<organism evidence="2">
    <name type="scientific">marine sediment metagenome</name>
    <dbReference type="NCBI Taxonomy" id="412755"/>
    <lineage>
        <taxon>unclassified sequences</taxon>
        <taxon>metagenomes</taxon>
        <taxon>ecological metagenomes</taxon>
    </lineage>
</organism>
<dbReference type="InterPro" id="IPR000713">
    <property type="entry name" value="Mur_ligase_N"/>
</dbReference>